<comment type="caution">
    <text evidence="2">The sequence shown here is derived from an EMBL/GenBank/DDBJ whole genome shotgun (WGS) entry which is preliminary data.</text>
</comment>
<dbReference type="InterPro" id="IPR038732">
    <property type="entry name" value="HpyO/CreE_NAD-binding"/>
</dbReference>
<organism evidence="2 3">
    <name type="scientific">Streptomyces luteosporeus</name>
    <dbReference type="NCBI Taxonomy" id="173856"/>
    <lineage>
        <taxon>Bacteria</taxon>
        <taxon>Bacillati</taxon>
        <taxon>Actinomycetota</taxon>
        <taxon>Actinomycetes</taxon>
        <taxon>Kitasatosporales</taxon>
        <taxon>Streptomycetaceae</taxon>
        <taxon>Streptomyces</taxon>
    </lineage>
</organism>
<feature type="domain" description="FAD-dependent urate hydroxylase HpyO/Asp monooxygenase CreE-like FAD/NAD(P)-binding" evidence="1">
    <location>
        <begin position="14"/>
        <end position="184"/>
    </location>
</feature>
<dbReference type="SUPFAM" id="SSF51971">
    <property type="entry name" value="Nucleotide-binding domain"/>
    <property type="match status" value="1"/>
</dbReference>
<evidence type="ECO:0000313" key="2">
    <source>
        <dbReference type="EMBL" id="GAA2721305.1"/>
    </source>
</evidence>
<reference evidence="3" key="1">
    <citation type="journal article" date="2019" name="Int. J. Syst. Evol. Microbiol.">
        <title>The Global Catalogue of Microorganisms (GCM) 10K type strain sequencing project: providing services to taxonomists for standard genome sequencing and annotation.</title>
        <authorList>
            <consortium name="The Broad Institute Genomics Platform"/>
            <consortium name="The Broad Institute Genome Sequencing Center for Infectious Disease"/>
            <person name="Wu L."/>
            <person name="Ma J."/>
        </authorList>
    </citation>
    <scope>NUCLEOTIDE SEQUENCE [LARGE SCALE GENOMIC DNA]</scope>
    <source>
        <strain evidence="3">JCM 4542</strain>
    </source>
</reference>
<dbReference type="Proteomes" id="UP001500886">
    <property type="component" value="Unassembled WGS sequence"/>
</dbReference>
<dbReference type="PANTHER" id="PTHR40254:SF1">
    <property type="entry name" value="BLR0577 PROTEIN"/>
    <property type="match status" value="1"/>
</dbReference>
<name>A0ABP6GGP9_9ACTN</name>
<accession>A0ABP6GGP9</accession>
<dbReference type="Gene3D" id="3.50.50.60">
    <property type="entry name" value="FAD/NAD(P)-binding domain"/>
    <property type="match status" value="1"/>
</dbReference>
<proteinExistence type="predicted"/>
<dbReference type="PANTHER" id="PTHR40254">
    <property type="entry name" value="BLR0577 PROTEIN"/>
    <property type="match status" value="1"/>
</dbReference>
<keyword evidence="3" id="KW-1185">Reference proteome</keyword>
<dbReference type="InterPro" id="IPR036188">
    <property type="entry name" value="FAD/NAD-bd_sf"/>
</dbReference>
<dbReference type="InterPro" id="IPR052189">
    <property type="entry name" value="L-asp_N-monooxygenase_NS-form"/>
</dbReference>
<gene>
    <name evidence="2" type="ORF">GCM10010315_43750</name>
</gene>
<protein>
    <submittedName>
        <fullName evidence="2">FAD/NAD(P)-binding protein</fullName>
    </submittedName>
</protein>
<dbReference type="RefSeq" id="WP_344437144.1">
    <property type="nucleotide sequence ID" value="NZ_BAAASL010000017.1"/>
</dbReference>
<evidence type="ECO:0000313" key="3">
    <source>
        <dbReference type="Proteomes" id="UP001500886"/>
    </source>
</evidence>
<dbReference type="EMBL" id="BAAASL010000017">
    <property type="protein sequence ID" value="GAA2721305.1"/>
    <property type="molecule type" value="Genomic_DNA"/>
</dbReference>
<sequence>MNSHAQPPVPYTVVVVGTGPRGVSVLERLAVLLRDAGTDPHPVHIYAVDAVEVGAGRVWRTDQDPWYTMNTVIGQVTMFSGEPDGGRPRPGAGPSLGQWLAAYAPDAADRPAPDPDDFASRLDYGRYLRFVHRTITEELPAHVRLFSVRGRVTAVRPGPPGEYRVTLDDSRTLTAHKVVLATGHPRNEPDDFDRTMQEFAAEHPGLAYIAGDSAADMDLASAVPPGATVAVRGLGLSFYDVVLSLTVGRGGTFAREDDGRLRYVPGGREPRIVAGSRSGLPIPARGRSQKDPGYVHPALFLTKEAVAAARARRREATGSALLDFAEDLLPLLLKEVEHVYRTTYVRMRSGEEAAQEFARAHAQLLHADEDTSVLLKEAGLDDVPALDLWALARPFEGESFESPLQWRERLFDVLRRDVAEAALGTVDGPLKAALDALRDLRGIVRWAVDYGGLLPHSHRDAFLRDYVPVNALLSAGPPMVRTEQLMALMEAGVVEVAGPGTRFATDAATGRFVVGSPQVAGSERTAEVLIDARIPTPSLPRDTSPLMRQLLAEGVVREFVNTDEPSGTRFATGGVDVVEGSFRVRDGAGHVHPGLYALGIPTEHVRWFTQIGNGRPGVATDFMKVADTVARDVLAPLAAGDGPRAHHALVAAQAALAGPESRAHG</sequence>
<evidence type="ECO:0000259" key="1">
    <source>
        <dbReference type="Pfam" id="PF13454"/>
    </source>
</evidence>
<dbReference type="Pfam" id="PF13454">
    <property type="entry name" value="NAD_binding_9"/>
    <property type="match status" value="1"/>
</dbReference>